<keyword evidence="4" id="KW-0808">Transferase</keyword>
<evidence type="ECO:0000256" key="3">
    <source>
        <dbReference type="ARBA" id="ARBA00022553"/>
    </source>
</evidence>
<evidence type="ECO:0000256" key="2">
    <source>
        <dbReference type="ARBA" id="ARBA00012438"/>
    </source>
</evidence>
<evidence type="ECO:0000256" key="6">
    <source>
        <dbReference type="ARBA" id="ARBA00023012"/>
    </source>
</evidence>
<dbReference type="SUPFAM" id="SSF52172">
    <property type="entry name" value="CheY-like"/>
    <property type="match status" value="1"/>
</dbReference>
<dbReference type="Gene3D" id="3.30.565.10">
    <property type="entry name" value="Histidine kinase-like ATPase, C-terminal domain"/>
    <property type="match status" value="1"/>
</dbReference>
<dbReference type="PROSITE" id="PS50894">
    <property type="entry name" value="HPT"/>
    <property type="match status" value="1"/>
</dbReference>
<dbReference type="InterPro" id="IPR011006">
    <property type="entry name" value="CheY-like_superfamily"/>
</dbReference>
<dbReference type="GO" id="GO:0005737">
    <property type="term" value="C:cytoplasm"/>
    <property type="evidence" value="ECO:0007669"/>
    <property type="project" value="InterPro"/>
</dbReference>
<evidence type="ECO:0000259" key="11">
    <source>
        <dbReference type="PROSITE" id="PS50894"/>
    </source>
</evidence>
<dbReference type="PROSITE" id="PS50109">
    <property type="entry name" value="HIS_KIN"/>
    <property type="match status" value="1"/>
</dbReference>
<dbReference type="FunFam" id="3.30.565.10:FF:000016">
    <property type="entry name" value="Chemotaxis protein CheA, putative"/>
    <property type="match status" value="1"/>
</dbReference>
<dbReference type="PANTHER" id="PTHR43395:SF1">
    <property type="entry name" value="CHEMOTAXIS PROTEIN CHEA"/>
    <property type="match status" value="1"/>
</dbReference>
<dbReference type="Gene3D" id="3.40.50.2300">
    <property type="match status" value="1"/>
</dbReference>
<evidence type="ECO:0000256" key="7">
    <source>
        <dbReference type="PROSITE-ProRule" id="PRU00110"/>
    </source>
</evidence>
<feature type="modified residue" description="Phosphohistidine" evidence="7">
    <location>
        <position position="49"/>
    </location>
</feature>
<accession>A0A563W383</accession>
<organism evidence="12 13">
    <name type="scientific">Hyella patelloides LEGE 07179</name>
    <dbReference type="NCBI Taxonomy" id="945734"/>
    <lineage>
        <taxon>Bacteria</taxon>
        <taxon>Bacillati</taxon>
        <taxon>Cyanobacteriota</taxon>
        <taxon>Cyanophyceae</taxon>
        <taxon>Pleurocapsales</taxon>
        <taxon>Hyellaceae</taxon>
        <taxon>Hyella</taxon>
    </lineage>
</organism>
<dbReference type="SMART" id="SM00387">
    <property type="entry name" value="HATPase_c"/>
    <property type="match status" value="1"/>
</dbReference>
<dbReference type="SUPFAM" id="SSF50341">
    <property type="entry name" value="CheW-like"/>
    <property type="match status" value="1"/>
</dbReference>
<evidence type="ECO:0000256" key="1">
    <source>
        <dbReference type="ARBA" id="ARBA00000085"/>
    </source>
</evidence>
<dbReference type="InterPro" id="IPR005467">
    <property type="entry name" value="His_kinase_dom"/>
</dbReference>
<keyword evidence="13" id="KW-1185">Reference proteome</keyword>
<dbReference type="SUPFAM" id="SSF47226">
    <property type="entry name" value="Histidine-containing phosphotransfer domain, HPT domain"/>
    <property type="match status" value="1"/>
</dbReference>
<dbReference type="Pfam" id="PF00072">
    <property type="entry name" value="Response_reg"/>
    <property type="match status" value="1"/>
</dbReference>
<feature type="domain" description="Histidine kinase" evidence="9">
    <location>
        <begin position="414"/>
        <end position="656"/>
    </location>
</feature>
<dbReference type="RefSeq" id="WP_144867318.1">
    <property type="nucleotide sequence ID" value="NZ_LR213826.1"/>
</dbReference>
<evidence type="ECO:0000313" key="13">
    <source>
        <dbReference type="Proteomes" id="UP000320055"/>
    </source>
</evidence>
<dbReference type="Pfam" id="PF01584">
    <property type="entry name" value="CheW"/>
    <property type="match status" value="1"/>
</dbReference>
<dbReference type="InterPro" id="IPR036890">
    <property type="entry name" value="HATPase_C_sf"/>
</dbReference>
<comment type="catalytic activity">
    <reaction evidence="1">
        <text>ATP + protein L-histidine = ADP + protein N-phospho-L-histidine.</text>
        <dbReference type="EC" id="2.7.13.3"/>
    </reaction>
</comment>
<sequence length="942" mass="105654">MVSDFRPRESYQFFLQESVELLQTLEQGLLELREDSSTQKVHNLMRTAHSIKGGAACVGLNHIKKIAHGLENIFKVLYQDDIEIDLELEGLLLEAYDRLKSPLMTEIHHGESNPHRAIADAKPILQQLEAKLNSQPKENQSAVKIPFGEEIKRSLKRLEDILTSKDKTEVLEAIKAQLTIFRGLAQLSNLDSFLKIANSTLDNLQANPQNVIVIGTEALTNLRATYEAMLTGEEIIQEAKVIPEKEVVLATKEEQVYSLMFPAAEKIDGERYSWEDTSSEETSDVRDVRLDNISHHRVDKRTLEVTDTVIASSETVETISEITEPTNKLPSLSLGIRMDTSRLELLHNLVGELVTQDNRFLLQNQQNRDTLTSLTQWFNRFKQSNQDLKLWIDKLPNDSWQSKLQHNQLSSQNPANQHLKTSLQTIMEELAQLGEGLQDLAFLDRGFDKILKKRQKTVKNLQNNLLEASMLPIGELLAQFPRMVRDVAIREGKQVKLQLQGEKTLIDKAILEKLYDPLVHLVINSITHGLELPDIRQYKNKASQGTVVISTYHQGNHTYIEIKDDGKGIDWDKIRQSVVKKNLVSAHDASKLTLNQLSEFLFDSGFSTADKVSTLAGRGMGLSAVKLQINSLKGTVKVESQLNAGTTFTIRLPLTLTIIKLLVFNIAGNLLAIPVDCLLSIVLADKQDIQTDGKKKYYEWQGQPVPICPEALLSSYRYPRTVDPSKPLSGRDWQNSYKIPLLLLSNGTNIMALRIEQILMEQDLVIKPFDKAIAAPASLIGCTVLGDGRLIPVLNSVALVDKWLGIADTNLSLPPAIAFPALPTVLIVDDSLTIRQTLSTALRKAGYRVIQSRDGLEGIEQLKQESTIQAAISDIEMPRMNGLEFLSRARQLRGTSFPVIMLTSRSSDKYRQLAHNLGATRYLTKPFVDKEVLASLEQSLYS</sequence>
<dbReference type="PRINTS" id="PR00344">
    <property type="entry name" value="BCTRLSENSOR"/>
</dbReference>
<dbReference type="InterPro" id="IPR036641">
    <property type="entry name" value="HPT_dom_sf"/>
</dbReference>
<evidence type="ECO:0000256" key="4">
    <source>
        <dbReference type="ARBA" id="ARBA00022679"/>
    </source>
</evidence>
<evidence type="ECO:0000259" key="10">
    <source>
        <dbReference type="PROSITE" id="PS50110"/>
    </source>
</evidence>
<keyword evidence="6" id="KW-0902">Two-component regulatory system</keyword>
<dbReference type="InterPro" id="IPR004105">
    <property type="entry name" value="CheA-like_dim"/>
</dbReference>
<name>A0A563W383_9CYAN</name>
<evidence type="ECO:0000259" key="9">
    <source>
        <dbReference type="PROSITE" id="PS50109"/>
    </source>
</evidence>
<feature type="domain" description="Response regulatory" evidence="10">
    <location>
        <begin position="824"/>
        <end position="940"/>
    </location>
</feature>
<evidence type="ECO:0000256" key="8">
    <source>
        <dbReference type="PROSITE-ProRule" id="PRU00169"/>
    </source>
</evidence>
<dbReference type="SMART" id="SM01231">
    <property type="entry name" value="H-kinase_dim"/>
    <property type="match status" value="1"/>
</dbReference>
<dbReference type="InterPro" id="IPR036097">
    <property type="entry name" value="HisK_dim/P_sf"/>
</dbReference>
<dbReference type="EC" id="2.7.13.3" evidence="2"/>
<dbReference type="SUPFAM" id="SSF47384">
    <property type="entry name" value="Homodimeric domain of signal transducing histidine kinase"/>
    <property type="match status" value="1"/>
</dbReference>
<dbReference type="Pfam" id="PF01627">
    <property type="entry name" value="Hpt"/>
    <property type="match status" value="1"/>
</dbReference>
<dbReference type="Pfam" id="PF02518">
    <property type="entry name" value="HATPase_c"/>
    <property type="match status" value="1"/>
</dbReference>
<gene>
    <name evidence="12" type="ORF">H1P_670025</name>
</gene>
<evidence type="ECO:0000256" key="5">
    <source>
        <dbReference type="ARBA" id="ARBA00022777"/>
    </source>
</evidence>
<reference evidence="12 13" key="1">
    <citation type="submission" date="2019-01" db="EMBL/GenBank/DDBJ databases">
        <authorList>
            <person name="Brito A."/>
        </authorList>
    </citation>
    <scope>NUCLEOTIDE SEQUENCE [LARGE SCALE GENOMIC DNA]</scope>
    <source>
        <strain evidence="12">1</strain>
    </source>
</reference>
<dbReference type="GO" id="GO:0006935">
    <property type="term" value="P:chemotaxis"/>
    <property type="evidence" value="ECO:0007669"/>
    <property type="project" value="InterPro"/>
</dbReference>
<dbReference type="Proteomes" id="UP000320055">
    <property type="component" value="Unassembled WGS sequence"/>
</dbReference>
<dbReference type="InterPro" id="IPR004358">
    <property type="entry name" value="Sig_transdc_His_kin-like_C"/>
</dbReference>
<dbReference type="GO" id="GO:0000155">
    <property type="term" value="F:phosphorelay sensor kinase activity"/>
    <property type="evidence" value="ECO:0007669"/>
    <property type="project" value="InterPro"/>
</dbReference>
<dbReference type="PROSITE" id="PS50110">
    <property type="entry name" value="RESPONSE_REGULATORY"/>
    <property type="match status" value="1"/>
</dbReference>
<dbReference type="InterPro" id="IPR001789">
    <property type="entry name" value="Sig_transdc_resp-reg_receiver"/>
</dbReference>
<dbReference type="InterPro" id="IPR002545">
    <property type="entry name" value="CheW-lke_dom"/>
</dbReference>
<dbReference type="OrthoDB" id="291966at2"/>
<dbReference type="SMART" id="SM00073">
    <property type="entry name" value="HPT"/>
    <property type="match status" value="1"/>
</dbReference>
<dbReference type="EMBL" id="CAACVJ010000634">
    <property type="protein sequence ID" value="VEP18003.1"/>
    <property type="molecule type" value="Genomic_DNA"/>
</dbReference>
<protein>
    <recommendedName>
        <fullName evidence="2">histidine kinase</fullName>
        <ecNumber evidence="2">2.7.13.3</ecNumber>
    </recommendedName>
</protein>
<proteinExistence type="predicted"/>
<dbReference type="SMART" id="SM00448">
    <property type="entry name" value="REC"/>
    <property type="match status" value="1"/>
</dbReference>
<dbReference type="Gene3D" id="2.30.30.40">
    <property type="entry name" value="SH3 Domains"/>
    <property type="match status" value="1"/>
</dbReference>
<dbReference type="InterPro" id="IPR008207">
    <property type="entry name" value="Sig_transdc_His_kin_Hpt_dom"/>
</dbReference>
<dbReference type="SUPFAM" id="SSF55874">
    <property type="entry name" value="ATPase domain of HSP90 chaperone/DNA topoisomerase II/histidine kinase"/>
    <property type="match status" value="1"/>
</dbReference>
<feature type="modified residue" description="4-aspartylphosphate" evidence="8">
    <location>
        <position position="874"/>
    </location>
</feature>
<dbReference type="PANTHER" id="PTHR43395">
    <property type="entry name" value="SENSOR HISTIDINE KINASE CHEA"/>
    <property type="match status" value="1"/>
</dbReference>
<dbReference type="Gene3D" id="1.20.120.160">
    <property type="entry name" value="HPT domain"/>
    <property type="match status" value="1"/>
</dbReference>
<keyword evidence="5 12" id="KW-0418">Kinase</keyword>
<dbReference type="InterPro" id="IPR051315">
    <property type="entry name" value="Bact_Chemotaxis_CheA"/>
</dbReference>
<dbReference type="CDD" id="cd00088">
    <property type="entry name" value="HPT"/>
    <property type="match status" value="1"/>
</dbReference>
<evidence type="ECO:0000313" key="12">
    <source>
        <dbReference type="EMBL" id="VEP18003.1"/>
    </source>
</evidence>
<dbReference type="InterPro" id="IPR003594">
    <property type="entry name" value="HATPase_dom"/>
</dbReference>
<dbReference type="AlphaFoldDB" id="A0A563W383"/>
<dbReference type="InterPro" id="IPR036061">
    <property type="entry name" value="CheW-like_dom_sf"/>
</dbReference>
<dbReference type="SMART" id="SM00260">
    <property type="entry name" value="CheW"/>
    <property type="match status" value="1"/>
</dbReference>
<feature type="domain" description="HPt" evidence="11">
    <location>
        <begin position="3"/>
        <end position="106"/>
    </location>
</feature>
<keyword evidence="3 8" id="KW-0597">Phosphoprotein</keyword>